<evidence type="ECO:0000313" key="4">
    <source>
        <dbReference type="Proteomes" id="UP000234271"/>
    </source>
</evidence>
<feature type="region of interest" description="Disordered" evidence="1">
    <location>
        <begin position="54"/>
        <end position="143"/>
    </location>
</feature>
<reference evidence="4" key="1">
    <citation type="submission" date="2016-12" db="EMBL/GenBank/DDBJ databases">
        <title>Complete Genome Sequence of Beggiatoa leptomitiformis D-401.</title>
        <authorList>
            <person name="Fomenkov A."/>
            <person name="Vincze T."/>
            <person name="Grabovich M."/>
            <person name="Anton B.P."/>
            <person name="Dubinina G."/>
            <person name="Orlova M."/>
            <person name="Belousova E."/>
            <person name="Roberts R.J."/>
        </authorList>
    </citation>
    <scope>NUCLEOTIDE SEQUENCE [LARGE SCALE GENOMIC DNA]</scope>
    <source>
        <strain evidence="4">D-401</strain>
    </source>
</reference>
<name>A0A2N9YIJ8_9GAMM</name>
<protein>
    <recommendedName>
        <fullName evidence="5">Lipoprotein</fullName>
    </recommendedName>
</protein>
<organism evidence="3 4">
    <name type="scientific">Beggiatoa leptomitoformis</name>
    <dbReference type="NCBI Taxonomy" id="288004"/>
    <lineage>
        <taxon>Bacteria</taxon>
        <taxon>Pseudomonadati</taxon>
        <taxon>Pseudomonadota</taxon>
        <taxon>Gammaproteobacteria</taxon>
        <taxon>Thiotrichales</taxon>
        <taxon>Thiotrichaceae</taxon>
        <taxon>Beggiatoa</taxon>
    </lineage>
</organism>
<evidence type="ECO:0008006" key="5">
    <source>
        <dbReference type="Google" id="ProtNLM"/>
    </source>
</evidence>
<evidence type="ECO:0000256" key="2">
    <source>
        <dbReference type="SAM" id="Phobius"/>
    </source>
</evidence>
<dbReference type="EMBL" id="CP018889">
    <property type="protein sequence ID" value="AUI70324.2"/>
    <property type="molecule type" value="Genomic_DNA"/>
</dbReference>
<dbReference type="AlphaFoldDB" id="A0A2N9YIJ8"/>
<feature type="compositionally biased region" description="Acidic residues" evidence="1">
    <location>
        <begin position="100"/>
        <end position="113"/>
    </location>
</feature>
<feature type="transmembrane region" description="Helical" evidence="2">
    <location>
        <begin position="7"/>
        <end position="27"/>
    </location>
</feature>
<dbReference type="Proteomes" id="UP000234271">
    <property type="component" value="Chromosome"/>
</dbReference>
<proteinExistence type="predicted"/>
<accession>A0A2N9YIJ8</accession>
<dbReference type="PROSITE" id="PS51257">
    <property type="entry name" value="PROKAR_LIPOPROTEIN"/>
    <property type="match status" value="1"/>
</dbReference>
<dbReference type="STRING" id="288004.AL038_06760"/>
<keyword evidence="4" id="KW-1185">Reference proteome</keyword>
<sequence>MKRLINIITLSVTVGFSAGCSIVVPFLDKSWVDNPSFEGGKTMQPLTVSSNLANNNANTQQATPKKSTAAVTTAPVTDLHLSSPAKAMPTPKSTTSPEAAVDDSTTESTDENLTETPLDKPISLEPLGTPKKGTLGTGGFKTQ</sequence>
<keyword evidence="2" id="KW-0812">Transmembrane</keyword>
<dbReference type="OrthoDB" id="9985779at2"/>
<keyword evidence="2" id="KW-1133">Transmembrane helix</keyword>
<keyword evidence="2" id="KW-0472">Membrane</keyword>
<evidence type="ECO:0000313" key="3">
    <source>
        <dbReference type="EMBL" id="AUI70324.2"/>
    </source>
</evidence>
<feature type="compositionally biased region" description="Polar residues" evidence="1">
    <location>
        <begin position="64"/>
        <end position="75"/>
    </location>
</feature>
<feature type="compositionally biased region" description="Low complexity" evidence="1">
    <location>
        <begin position="54"/>
        <end position="63"/>
    </location>
</feature>
<evidence type="ECO:0000256" key="1">
    <source>
        <dbReference type="SAM" id="MobiDB-lite"/>
    </source>
</evidence>
<gene>
    <name evidence="3" type="ORF">BLE401_17545</name>
</gene>
<dbReference type="RefSeq" id="WP_145917067.1">
    <property type="nucleotide sequence ID" value="NZ_CP012373.2"/>
</dbReference>